<dbReference type="RefSeq" id="XP_001799759.1">
    <property type="nucleotide sequence ID" value="XM_001799707.1"/>
</dbReference>
<dbReference type="Proteomes" id="UP000001055">
    <property type="component" value="Unassembled WGS sequence"/>
</dbReference>
<evidence type="ECO:0000256" key="2">
    <source>
        <dbReference type="SAM" id="Phobius"/>
    </source>
</evidence>
<dbReference type="InParanoid" id="Q0UFJ8"/>
<accession>Q0UFJ8</accession>
<proteinExistence type="predicted"/>
<dbReference type="EMBL" id="CH445339">
    <property type="protein sequence ID" value="EAT82731.1"/>
    <property type="molecule type" value="Genomic_DNA"/>
</dbReference>
<name>Q0UFJ8_PHANO</name>
<protein>
    <recommendedName>
        <fullName evidence="5">Extracellular membrane protein CFEM domain-containing protein</fullName>
    </recommendedName>
</protein>
<feature type="region of interest" description="Disordered" evidence="1">
    <location>
        <begin position="142"/>
        <end position="175"/>
    </location>
</feature>
<dbReference type="KEGG" id="pno:SNOG_09466"/>
<dbReference type="OMA" id="HTANELP"/>
<gene>
    <name evidence="3" type="ORF">SNOG_09466</name>
</gene>
<keyword evidence="2" id="KW-0812">Transmembrane</keyword>
<keyword evidence="2" id="KW-0472">Membrane</keyword>
<evidence type="ECO:0000313" key="4">
    <source>
        <dbReference type="Proteomes" id="UP000001055"/>
    </source>
</evidence>
<dbReference type="STRING" id="321614.Q0UFJ8"/>
<organism evidence="3 4">
    <name type="scientific">Phaeosphaeria nodorum (strain SN15 / ATCC MYA-4574 / FGSC 10173)</name>
    <name type="common">Glume blotch fungus</name>
    <name type="synonym">Parastagonospora nodorum</name>
    <dbReference type="NCBI Taxonomy" id="321614"/>
    <lineage>
        <taxon>Eukaryota</taxon>
        <taxon>Fungi</taxon>
        <taxon>Dikarya</taxon>
        <taxon>Ascomycota</taxon>
        <taxon>Pezizomycotina</taxon>
        <taxon>Dothideomycetes</taxon>
        <taxon>Pleosporomycetidae</taxon>
        <taxon>Pleosporales</taxon>
        <taxon>Pleosporineae</taxon>
        <taxon>Phaeosphaeriaceae</taxon>
        <taxon>Parastagonospora</taxon>
    </lineage>
</organism>
<reference evidence="4" key="1">
    <citation type="journal article" date="2007" name="Plant Cell">
        <title>Dothideomycete-plant interactions illuminated by genome sequencing and EST analysis of the wheat pathogen Stagonospora nodorum.</title>
        <authorList>
            <person name="Hane J.K."/>
            <person name="Lowe R.G."/>
            <person name="Solomon P.S."/>
            <person name="Tan K.C."/>
            <person name="Schoch C.L."/>
            <person name="Spatafora J.W."/>
            <person name="Crous P.W."/>
            <person name="Kodira C."/>
            <person name="Birren B.W."/>
            <person name="Galagan J.E."/>
            <person name="Torriani S.F."/>
            <person name="McDonald B.A."/>
            <person name="Oliver R.P."/>
        </authorList>
    </citation>
    <scope>NUCLEOTIDE SEQUENCE [LARGE SCALE GENOMIC DNA]</scope>
    <source>
        <strain evidence="4">SN15 / ATCC MYA-4574 / FGSC 10173</strain>
    </source>
</reference>
<feature type="transmembrane region" description="Helical" evidence="2">
    <location>
        <begin position="179"/>
        <end position="200"/>
    </location>
</feature>
<sequence length="282" mass="29340">MSTTVSTRGSVLASRSSSVVATKIFIDLVPEYYQLQSCAVPPVSAIVRAMASGCGDGSQMTSYVCFCYDSSTHYNSLIGADVSTACNDQAQATSAQDVFSKYCQMGLTRGITPVAATASTTGVAPAKTLISPLSSAVSSMTQNSSSVTSSSSANSVASAATTPSSTPTPKSSSDRTTTIAVAVVVPVVVIALILGLFLAYRRRQPNPETSEMGEGKIEEMPGDLPTEEYEKSTAELATVTHTTYAELPGDRRSLVELPISKDGTNVFQSSARGTQMVLGHTS</sequence>
<evidence type="ECO:0000313" key="3">
    <source>
        <dbReference type="EMBL" id="EAT82731.1"/>
    </source>
</evidence>
<dbReference type="VEuPathDB" id="FungiDB:JI435_094660"/>
<evidence type="ECO:0008006" key="5">
    <source>
        <dbReference type="Google" id="ProtNLM"/>
    </source>
</evidence>
<dbReference type="GeneID" id="5976664"/>
<keyword evidence="2" id="KW-1133">Transmembrane helix</keyword>
<evidence type="ECO:0000256" key="1">
    <source>
        <dbReference type="SAM" id="MobiDB-lite"/>
    </source>
</evidence>
<dbReference type="AlphaFoldDB" id="Q0UFJ8"/>